<feature type="transmembrane region" description="Helical" evidence="11">
    <location>
        <begin position="592"/>
        <end position="615"/>
    </location>
</feature>
<dbReference type="InterPro" id="IPR003440">
    <property type="entry name" value="Glyco_trans_48_dom"/>
</dbReference>
<keyword evidence="8 11" id="KW-0472">Membrane</keyword>
<dbReference type="PANTHER" id="PTHR12741:SF48">
    <property type="entry name" value="1,3-BETA-GLUCAN SYNTHASE COMPONENT FKS1-RELATED"/>
    <property type="match status" value="1"/>
</dbReference>
<dbReference type="Pfam" id="PF14288">
    <property type="entry name" value="FKS1_dom1"/>
    <property type="match status" value="1"/>
</dbReference>
<dbReference type="InterPro" id="IPR026899">
    <property type="entry name" value="FKS1-like_dom1"/>
</dbReference>
<feature type="transmembrane region" description="Helical" evidence="11">
    <location>
        <begin position="1515"/>
        <end position="1539"/>
    </location>
</feature>
<sequence>MSGFEPPPNVQYQQYPDPSNPYGGSHHQQQQQDASYDAYRPSPSSVSSDHYSSYQPGGYSNSSGPAPPLTGSYIPSRSSTPTYTESGAGHAGMRTTEPYPAWTSDAAIPLSKEEIEDVLIDLANKFGFQKDSSRNIFDFLMIQLDSRASRMTPNQALLTLHADYIGGQHANYRKWYFAAQLDLDDAIGTTQNGGTKKKGTPSEKSLDSAVNRWRQAMHNMSQYDRLRQIALFLLCWGEAAQVRFVPECLCFIFKCADDYYRSPECQNRMEPVPEGLYLRAVVKPLYRYIRDQAYEVVEGKFLKREKDHEDIVGYDDVNQLFWYPEGIARIVLADKTRLVDIPPAQRFMKFDKIDWNRAFFKTYFEKRSFGHLLVNFNRVWVTHISMFWYYTAYNSPIIYSPSNSLSPERAMTWSVTALGGAVSTFIEILATLYEFSYIPTTWNNTSHLSRRLVFLLIVLGLTAGPTVYIAGFDDTSKLAVILGIVQFGISVVATVLFSVVPTARLFGDRVSSKSRKYLANQTFTAAYPKLDKGSRMASIMLWVLVFGCKLTESYFFLTLSFRDSIQIMTPMRIQNCSDKYLGNHLCRYHTTFTLTIMFVMDLVLFFLDTFLWFVIWNTVFSIGRSFALGMSVWTPWKDIFTRLPKRIYAKILATGDMEVKYKPKVLVSQVWNAIVISMYREHLLSIDHVQKLLYHQINSETEGKRTLRAPAFFISQGDKGLKTEFFPKGSEAERRISFFSQSLTTAIPEPLPVDAMPTFTVLVPHYSEKILLSLREIIREEDQNTRVTLLEYLKQLHPVEWDNFVKDTKILAEESAFSAPGGSPFADSDEKAESKRADDIPFYTVGFKSAAPEYTLRTRIWASLRAQTLYRTVSGMMNYGKAIKLLYRVENPEVVQLFGGNTDKLERELERMSRRKFKFCISMQRYSKFNKEEMENAEFLLRAYPDLQIAYLDEEPPRKEGGETRLFSALIDGHSEILPGGRRRPKFRIELPGNPILGDGKSDNQNHAMIFYRGEYLQLIDANQDNYLEECLKIRNVLGEFEEFNSSSQSPYTQWGSAEFNKAPVAIVGAREYIFSENIGILGDVAAGKEQTFGTLAARAMAWTGGKLHYGHPDFLNAIFMNTRGGVSKAQKGLHLNEDIYAGMNAFGRGGRIKHSEYYQCGKGRDMGFGTILNFQTKIGTGMGEQMLSREYYYLGTQLPMDRFLTFYYGHPGFHMNNILVIFAVQIFVTTLVYIGSLNSSVLVCRYNSLGNLIAGQEGCHNLDPVYQWTTRCIISIFLVFLIAFLPLFLQELSERGAGRALIRLGKHFGSLSPVFEVFSTQIYTQSILSNLTFGGARYIATGRGFATTRINFSILYSRFAGPSIYMGLRLALMMLYVTTSFWIDWFIYFWITTFALCVSPFLFNPHQFSFSDFIIDYREFLRWMSRGNSRSHKNSWVGYCRLSRTRVTGFKRKKLGHPTEKLAADVPRAGWRTVVYNEVLGPLCMAIIMTLPYLFVKSFTVTGEKQVSGLVRIAVISCGPLVWNMVFLLLLFLISLFLGPMLNNCCAKFGAVMASVAHGASVIGYIAFFELLWFLEVWNASHAILGLVSSLFIQRFIYKFFIAVFLSREFKHDEINRAWWTGVWYNRGLGTHVLSQPAREFIVKLVEMGLFATDFIACHVLLILLTVPFLIPFIDRLHSVLLFWLAPSKQIRPPIYSFKQRSQRRKIVAKYTLLYMVVVLFFAALIALPLVFKNIFDFSSGAYTWI</sequence>
<feature type="transmembrane region" description="Helical" evidence="11">
    <location>
        <begin position="1475"/>
        <end position="1495"/>
    </location>
</feature>
<evidence type="ECO:0000256" key="5">
    <source>
        <dbReference type="ARBA" id="ARBA00022679"/>
    </source>
</evidence>
<evidence type="ECO:0000256" key="3">
    <source>
        <dbReference type="ARBA" id="ARBA00012589"/>
    </source>
</evidence>
<organism evidence="13">
    <name type="scientific">Phaffia rhodozyma</name>
    <name type="common">Yeast</name>
    <name type="synonym">Xanthophyllomyces dendrorhous</name>
    <dbReference type="NCBI Taxonomy" id="264483"/>
    <lineage>
        <taxon>Eukaryota</taxon>
        <taxon>Fungi</taxon>
        <taxon>Dikarya</taxon>
        <taxon>Basidiomycota</taxon>
        <taxon>Agaricomycotina</taxon>
        <taxon>Tremellomycetes</taxon>
        <taxon>Cystofilobasidiales</taxon>
        <taxon>Mrakiaceae</taxon>
        <taxon>Phaffia</taxon>
    </lineage>
</organism>
<dbReference type="EMBL" id="LN483332">
    <property type="protein sequence ID" value="CED85073.1"/>
    <property type="molecule type" value="Genomic_DNA"/>
</dbReference>
<keyword evidence="5" id="KW-0808">Transferase</keyword>
<dbReference type="GO" id="GO:0003843">
    <property type="term" value="F:1,3-beta-D-glucan synthase activity"/>
    <property type="evidence" value="ECO:0007669"/>
    <property type="project" value="UniProtKB-EC"/>
</dbReference>
<dbReference type="InterPro" id="IPR056261">
    <property type="entry name" value="FKS1-like_dom2"/>
</dbReference>
<keyword evidence="7 11" id="KW-1133">Transmembrane helix</keyword>
<protein>
    <recommendedName>
        <fullName evidence="3">1,3-beta-glucan synthase</fullName>
        <ecNumber evidence="3">2.4.1.34</ecNumber>
    </recommendedName>
</protein>
<dbReference type="SMART" id="SM01205">
    <property type="entry name" value="FKS1_dom1"/>
    <property type="match status" value="1"/>
</dbReference>
<evidence type="ECO:0000256" key="10">
    <source>
        <dbReference type="SAM" id="MobiDB-lite"/>
    </source>
</evidence>
<feature type="transmembrane region" description="Helical" evidence="11">
    <location>
        <begin position="1360"/>
        <end position="1380"/>
    </location>
</feature>
<dbReference type="GO" id="GO:0005886">
    <property type="term" value="C:plasma membrane"/>
    <property type="evidence" value="ECO:0007669"/>
    <property type="project" value="TreeGrafter"/>
</dbReference>
<dbReference type="Pfam" id="PF23605">
    <property type="entry name" value="FKS1_dom2"/>
    <property type="match status" value="1"/>
</dbReference>
<feature type="domain" description="1,3-beta-glucan synthase component FKS1-like" evidence="12">
    <location>
        <begin position="223"/>
        <end position="335"/>
    </location>
</feature>
<feature type="transmembrane region" description="Helical" evidence="11">
    <location>
        <begin position="452"/>
        <end position="472"/>
    </location>
</feature>
<feature type="transmembrane region" description="Helical" evidence="11">
    <location>
        <begin position="1708"/>
        <end position="1733"/>
    </location>
</feature>
<keyword evidence="6 11" id="KW-0812">Transmembrane</keyword>
<reference evidence="13" key="1">
    <citation type="submission" date="2014-08" db="EMBL/GenBank/DDBJ databases">
        <authorList>
            <person name="Sharma Rahul"/>
            <person name="Thines Marco"/>
        </authorList>
    </citation>
    <scope>NUCLEOTIDE SEQUENCE</scope>
</reference>
<comment type="catalytic activity">
    <reaction evidence="9">
        <text>[(1-&gt;3)-beta-D-glucosyl](n) + UDP-alpha-D-glucose = [(1-&gt;3)-beta-D-glucosyl](n+1) + UDP + H(+)</text>
        <dbReference type="Rhea" id="RHEA:21476"/>
        <dbReference type="Rhea" id="RHEA-COMP:11146"/>
        <dbReference type="Rhea" id="RHEA-COMP:14303"/>
        <dbReference type="ChEBI" id="CHEBI:15378"/>
        <dbReference type="ChEBI" id="CHEBI:37671"/>
        <dbReference type="ChEBI" id="CHEBI:58223"/>
        <dbReference type="ChEBI" id="CHEBI:58885"/>
        <dbReference type="EC" id="2.4.1.34"/>
    </reaction>
</comment>
<evidence type="ECO:0000256" key="9">
    <source>
        <dbReference type="ARBA" id="ARBA00047777"/>
    </source>
</evidence>
<feature type="region of interest" description="Disordered" evidence="10">
    <location>
        <begin position="1"/>
        <end position="99"/>
    </location>
</feature>
<dbReference type="PANTHER" id="PTHR12741">
    <property type="entry name" value="LYST-INTERACTING PROTEIN LIP5 DOPAMINE RESPONSIVE PROTEIN DRG-1"/>
    <property type="match status" value="1"/>
</dbReference>
<keyword evidence="4" id="KW-0328">Glycosyltransferase</keyword>
<name>A0A0F7SXV9_PHARH</name>
<evidence type="ECO:0000256" key="1">
    <source>
        <dbReference type="ARBA" id="ARBA00004141"/>
    </source>
</evidence>
<evidence type="ECO:0000259" key="12">
    <source>
        <dbReference type="SMART" id="SM01205"/>
    </source>
</evidence>
<feature type="transmembrane region" description="Helical" evidence="11">
    <location>
        <begin position="1581"/>
        <end position="1599"/>
    </location>
</feature>
<feature type="compositionally biased region" description="Low complexity" evidence="10">
    <location>
        <begin position="22"/>
        <end position="56"/>
    </location>
</feature>
<evidence type="ECO:0000256" key="11">
    <source>
        <dbReference type="SAM" id="Phobius"/>
    </source>
</evidence>
<evidence type="ECO:0000256" key="7">
    <source>
        <dbReference type="ARBA" id="ARBA00022989"/>
    </source>
</evidence>
<dbReference type="EC" id="2.4.1.34" evidence="3"/>
<comment type="subcellular location">
    <subcellularLocation>
        <location evidence="1">Membrane</location>
        <topology evidence="1">Multi-pass membrane protein</topology>
    </subcellularLocation>
</comment>
<feature type="transmembrane region" description="Helical" evidence="11">
    <location>
        <begin position="1386"/>
        <end position="1404"/>
    </location>
</feature>
<dbReference type="GO" id="GO:0000148">
    <property type="term" value="C:1,3-beta-D-glucan synthase complex"/>
    <property type="evidence" value="ECO:0007669"/>
    <property type="project" value="InterPro"/>
</dbReference>
<accession>A0A0F7SXV9</accession>
<evidence type="ECO:0000256" key="8">
    <source>
        <dbReference type="ARBA" id="ARBA00023136"/>
    </source>
</evidence>
<dbReference type="GO" id="GO:0006075">
    <property type="term" value="P:(1-&gt;3)-beta-D-glucan biosynthetic process"/>
    <property type="evidence" value="ECO:0007669"/>
    <property type="project" value="InterPro"/>
</dbReference>
<feature type="transmembrane region" description="Helical" evidence="11">
    <location>
        <begin position="478"/>
        <end position="506"/>
    </location>
</feature>
<feature type="transmembrane region" description="Helical" evidence="11">
    <location>
        <begin position="1269"/>
        <end position="1290"/>
    </location>
</feature>
<evidence type="ECO:0000256" key="2">
    <source>
        <dbReference type="ARBA" id="ARBA00009040"/>
    </source>
</evidence>
<feature type="transmembrane region" description="Helical" evidence="11">
    <location>
        <begin position="410"/>
        <end position="432"/>
    </location>
</feature>
<dbReference type="GO" id="GO:0051278">
    <property type="term" value="P:fungal-type cell wall polysaccharide biosynthetic process"/>
    <property type="evidence" value="ECO:0007669"/>
    <property type="project" value="TreeGrafter"/>
</dbReference>
<comment type="similarity">
    <text evidence="2">Belongs to the glycosyltransferase 48 family.</text>
</comment>
<proteinExistence type="inferred from homology"/>
<feature type="compositionally biased region" description="Polar residues" evidence="10">
    <location>
        <begin position="73"/>
        <end position="85"/>
    </location>
</feature>
<evidence type="ECO:0000256" key="6">
    <source>
        <dbReference type="ARBA" id="ARBA00022692"/>
    </source>
</evidence>
<feature type="transmembrane region" description="Helical" evidence="11">
    <location>
        <begin position="1551"/>
        <end position="1575"/>
    </location>
</feature>
<feature type="transmembrane region" description="Helical" evidence="11">
    <location>
        <begin position="369"/>
        <end position="390"/>
    </location>
</feature>
<dbReference type="Pfam" id="PF02364">
    <property type="entry name" value="Glucan_synthase"/>
    <property type="match status" value="1"/>
</dbReference>
<evidence type="ECO:0000313" key="13">
    <source>
        <dbReference type="EMBL" id="CED85073.1"/>
    </source>
</evidence>
<feature type="transmembrane region" description="Helical" evidence="11">
    <location>
        <begin position="539"/>
        <end position="561"/>
    </location>
</feature>
<evidence type="ECO:0000256" key="4">
    <source>
        <dbReference type="ARBA" id="ARBA00022676"/>
    </source>
</evidence>
<feature type="transmembrane region" description="Helical" evidence="11">
    <location>
        <begin position="1219"/>
        <end position="1237"/>
    </location>
</feature>